<feature type="signal peptide" evidence="2">
    <location>
        <begin position="1"/>
        <end position="17"/>
    </location>
</feature>
<evidence type="ECO:0000313" key="4">
    <source>
        <dbReference type="Proteomes" id="UP000050424"/>
    </source>
</evidence>
<name>A0A0P7BB32_9HYPO</name>
<feature type="region of interest" description="Disordered" evidence="1">
    <location>
        <begin position="160"/>
        <end position="199"/>
    </location>
</feature>
<proteinExistence type="predicted"/>
<evidence type="ECO:0000256" key="2">
    <source>
        <dbReference type="SAM" id="SignalP"/>
    </source>
</evidence>
<reference evidence="3 4" key="1">
    <citation type="submission" date="2015-09" db="EMBL/GenBank/DDBJ databases">
        <title>Draft genome of a European isolate of the apple canker pathogen Neonectria ditissima.</title>
        <authorList>
            <person name="Gomez-Cortecero A."/>
            <person name="Harrison R.J."/>
            <person name="Armitage A.D."/>
        </authorList>
    </citation>
    <scope>NUCLEOTIDE SEQUENCE [LARGE SCALE GENOMIC DNA]</scope>
    <source>
        <strain evidence="3 4">R09/05</strain>
    </source>
</reference>
<comment type="caution">
    <text evidence="3">The sequence shown here is derived from an EMBL/GenBank/DDBJ whole genome shotgun (WGS) entry which is preliminary data.</text>
</comment>
<protein>
    <recommendedName>
        <fullName evidence="5">Phytocyanin domain-containing protein</fullName>
    </recommendedName>
</protein>
<dbReference type="Gene3D" id="2.60.40.420">
    <property type="entry name" value="Cupredoxins - blue copper proteins"/>
    <property type="match status" value="1"/>
</dbReference>
<evidence type="ECO:0000256" key="1">
    <source>
        <dbReference type="SAM" id="MobiDB-lite"/>
    </source>
</evidence>
<evidence type="ECO:0000313" key="3">
    <source>
        <dbReference type="EMBL" id="KPM37611.1"/>
    </source>
</evidence>
<dbReference type="EMBL" id="LKCW01000160">
    <property type="protein sequence ID" value="KPM37611.1"/>
    <property type="molecule type" value="Genomic_DNA"/>
</dbReference>
<dbReference type="AlphaFoldDB" id="A0A0P7BB32"/>
<feature type="chain" id="PRO_5006135596" description="Phytocyanin domain-containing protein" evidence="2">
    <location>
        <begin position="18"/>
        <end position="224"/>
    </location>
</feature>
<dbReference type="SUPFAM" id="SSF49503">
    <property type="entry name" value="Cupredoxins"/>
    <property type="match status" value="1"/>
</dbReference>
<dbReference type="InterPro" id="IPR052953">
    <property type="entry name" value="Ser-rich/MCO-related"/>
</dbReference>
<evidence type="ECO:0008006" key="5">
    <source>
        <dbReference type="Google" id="ProtNLM"/>
    </source>
</evidence>
<sequence>MQRTVLLTLSALTSVLAQYGDSGSKTTATAAAASSTSSVDGVHVVKVGDGGLTFDPAELKASVGDVVEFHFYPMAHSVAQSSFDAPCEPLNTTSFFSGPVAVSSGVSDTVFSVTIEDDTPIWYYCATAKHCQGGMVGVINAPSSTTKTLKKYAAAAAEADDNVTPSSTGGGTLGSAATGTSSTSAPSSTESSDTNAGLESRGEIRWGLMSMGLAMAGFVGAMMV</sequence>
<keyword evidence="4" id="KW-1185">Reference proteome</keyword>
<feature type="compositionally biased region" description="Low complexity" evidence="1">
    <location>
        <begin position="174"/>
        <end position="192"/>
    </location>
</feature>
<dbReference type="InterPro" id="IPR008972">
    <property type="entry name" value="Cupredoxin"/>
</dbReference>
<gene>
    <name evidence="3" type="ORF">AK830_g8972</name>
</gene>
<dbReference type="OrthoDB" id="2331100at2759"/>
<organism evidence="3 4">
    <name type="scientific">Neonectria ditissima</name>
    <dbReference type="NCBI Taxonomy" id="78410"/>
    <lineage>
        <taxon>Eukaryota</taxon>
        <taxon>Fungi</taxon>
        <taxon>Dikarya</taxon>
        <taxon>Ascomycota</taxon>
        <taxon>Pezizomycotina</taxon>
        <taxon>Sordariomycetes</taxon>
        <taxon>Hypocreomycetidae</taxon>
        <taxon>Hypocreales</taxon>
        <taxon>Nectriaceae</taxon>
        <taxon>Neonectria</taxon>
    </lineage>
</organism>
<dbReference type="PANTHER" id="PTHR34883:SF15">
    <property type="entry name" value="EXTRACELLULAR SERINE-RICH PROTEIN"/>
    <property type="match status" value="1"/>
</dbReference>
<accession>A0A0P7BB32</accession>
<keyword evidence="2" id="KW-0732">Signal</keyword>
<dbReference type="STRING" id="78410.A0A0P7BB32"/>
<dbReference type="Proteomes" id="UP000050424">
    <property type="component" value="Unassembled WGS sequence"/>
</dbReference>
<dbReference type="CDD" id="cd00920">
    <property type="entry name" value="Cupredoxin"/>
    <property type="match status" value="1"/>
</dbReference>
<dbReference type="PANTHER" id="PTHR34883">
    <property type="entry name" value="SERINE-RICH PROTEIN, PUTATIVE-RELATED-RELATED"/>
    <property type="match status" value="1"/>
</dbReference>